<dbReference type="STRING" id="1437425.CSEC_1793"/>
<dbReference type="eggNOG" id="COG0796">
    <property type="taxonomic scope" value="Bacteria"/>
</dbReference>
<comment type="similarity">
    <text evidence="8">Belongs to the aspartate/glutamate racemases family.</text>
</comment>
<dbReference type="RefSeq" id="WP_053331956.1">
    <property type="nucleotide sequence ID" value="NZ_CCEJ010000008.1"/>
</dbReference>
<dbReference type="Pfam" id="PF01177">
    <property type="entry name" value="Asp_Glu_race"/>
    <property type="match status" value="1"/>
</dbReference>
<gene>
    <name evidence="8 9" type="primary">murI</name>
    <name evidence="9" type="ORF">CSEC_1793</name>
</gene>
<dbReference type="PROSITE" id="PS00923">
    <property type="entry name" value="ASP_GLU_RACEMASE_1"/>
    <property type="match status" value="1"/>
</dbReference>
<dbReference type="GO" id="GO:0008360">
    <property type="term" value="P:regulation of cell shape"/>
    <property type="evidence" value="ECO:0007669"/>
    <property type="project" value="UniProtKB-KW"/>
</dbReference>
<keyword evidence="3 8" id="KW-0133">Cell shape</keyword>
<keyword evidence="10" id="KW-1185">Reference proteome</keyword>
<organism evidence="9 10">
    <name type="scientific">Candidatus Criblamydia sequanensis CRIB-18</name>
    <dbReference type="NCBI Taxonomy" id="1437425"/>
    <lineage>
        <taxon>Bacteria</taxon>
        <taxon>Pseudomonadati</taxon>
        <taxon>Chlamydiota</taxon>
        <taxon>Chlamydiia</taxon>
        <taxon>Parachlamydiales</taxon>
        <taxon>Candidatus Criblamydiaceae</taxon>
        <taxon>Candidatus Criblamydia</taxon>
    </lineage>
</organism>
<comment type="function">
    <text evidence="8">Provides the (R)-glutamate required for cell wall biosynthesis.</text>
</comment>
<keyword evidence="6 8" id="KW-0961">Cell wall biogenesis/degradation</keyword>
<evidence type="ECO:0000256" key="7">
    <source>
        <dbReference type="ARBA" id="ARBA00070053"/>
    </source>
</evidence>
<dbReference type="Gene3D" id="3.40.50.1860">
    <property type="match status" value="2"/>
</dbReference>
<comment type="catalytic activity">
    <reaction evidence="1 8">
        <text>L-glutamate = D-glutamate</text>
        <dbReference type="Rhea" id="RHEA:12813"/>
        <dbReference type="ChEBI" id="CHEBI:29985"/>
        <dbReference type="ChEBI" id="CHEBI:29986"/>
        <dbReference type="EC" id="5.1.1.3"/>
    </reaction>
</comment>
<dbReference type="Proteomes" id="UP000031552">
    <property type="component" value="Unassembled WGS sequence"/>
</dbReference>
<protein>
    <recommendedName>
        <fullName evidence="7 8">Glutamate racemase</fullName>
        <ecNumber evidence="2 8">5.1.1.3</ecNumber>
    </recommendedName>
</protein>
<dbReference type="OrthoDB" id="9801055at2"/>
<dbReference type="HAMAP" id="MF_00258">
    <property type="entry name" value="Glu_racemase"/>
    <property type="match status" value="1"/>
</dbReference>
<reference evidence="9" key="2">
    <citation type="submission" date="2014-09" db="EMBL/GenBank/DDBJ databases">
        <title>Criblamydia sequanensis harbors a mega-plasmid encoding arsenite resistance.</title>
        <authorList>
            <person name="Bertelli C."/>
            <person name="Goesmann A."/>
            <person name="Greub G."/>
        </authorList>
    </citation>
    <scope>NUCLEOTIDE SEQUENCE [LARGE SCALE GENOMIC DNA]</scope>
    <source>
        <strain evidence="9">CRIB-18</strain>
    </source>
</reference>
<evidence type="ECO:0000256" key="2">
    <source>
        <dbReference type="ARBA" id="ARBA00013090"/>
    </source>
</evidence>
<dbReference type="InterPro" id="IPR004391">
    <property type="entry name" value="Glu_race"/>
</dbReference>
<feature type="binding site" evidence="8">
    <location>
        <begin position="45"/>
        <end position="46"/>
    </location>
    <ligand>
        <name>substrate</name>
    </ligand>
</feature>
<dbReference type="InterPro" id="IPR001920">
    <property type="entry name" value="Asp/Glu_race"/>
</dbReference>
<accession>A0A090CZN1</accession>
<feature type="binding site" evidence="8">
    <location>
        <begin position="13"/>
        <end position="14"/>
    </location>
    <ligand>
        <name>substrate</name>
    </ligand>
</feature>
<dbReference type="EMBL" id="CCEJ010000008">
    <property type="protein sequence ID" value="CDR34602.1"/>
    <property type="molecule type" value="Genomic_DNA"/>
</dbReference>
<dbReference type="FunFam" id="3.40.50.1860:FF:000002">
    <property type="entry name" value="Glutamate racemase"/>
    <property type="match status" value="1"/>
</dbReference>
<dbReference type="GO" id="GO:0008881">
    <property type="term" value="F:glutamate racemase activity"/>
    <property type="evidence" value="ECO:0007669"/>
    <property type="project" value="UniProtKB-UniRule"/>
</dbReference>
<dbReference type="PANTHER" id="PTHR21198">
    <property type="entry name" value="GLUTAMATE RACEMASE"/>
    <property type="match status" value="1"/>
</dbReference>
<sequence>MENAVDFPIGVFDSGVGGLTVLKELMETLPNERFIYFGDTARVPYGDKSEETLIRYVLECAEFLLGKEIKTLVIACNTASAYALEPLRQLSSVPIVGVIEPGAKEASLKTNNKKIAVLATKATIRSQVYIKAIQRFIPDAEILSLPCPLLVPFIEEKLFEHPALKILLKEYLASAKAQNIDTALLGCTHYPLIRNLVEKELGSAVSVIDSAKAVSNNVIELLSNFGLLSKTLKSERLQVYVSDDPNRFRDIGETFLGFSMPQVLKKNFEPLNFSIPSCPL</sequence>
<evidence type="ECO:0000256" key="1">
    <source>
        <dbReference type="ARBA" id="ARBA00001602"/>
    </source>
</evidence>
<evidence type="ECO:0000313" key="9">
    <source>
        <dbReference type="EMBL" id="CDR34602.1"/>
    </source>
</evidence>
<dbReference type="SUPFAM" id="SSF53681">
    <property type="entry name" value="Aspartate/glutamate racemase"/>
    <property type="match status" value="2"/>
</dbReference>
<keyword evidence="4 8" id="KW-0573">Peptidoglycan synthesis</keyword>
<evidence type="ECO:0000256" key="4">
    <source>
        <dbReference type="ARBA" id="ARBA00022984"/>
    </source>
</evidence>
<dbReference type="UniPathway" id="UPA00219"/>
<dbReference type="NCBIfam" id="TIGR00067">
    <property type="entry name" value="glut_race"/>
    <property type="match status" value="1"/>
</dbReference>
<name>A0A090CZN1_9BACT</name>
<feature type="binding site" evidence="8">
    <location>
        <begin position="188"/>
        <end position="189"/>
    </location>
    <ligand>
        <name>substrate</name>
    </ligand>
</feature>
<proteinExistence type="inferred from homology"/>
<feature type="active site" description="Proton donor/acceptor" evidence="8">
    <location>
        <position position="187"/>
    </location>
</feature>
<dbReference type="EC" id="5.1.1.3" evidence="2 8"/>
<dbReference type="GO" id="GO:0009252">
    <property type="term" value="P:peptidoglycan biosynthetic process"/>
    <property type="evidence" value="ECO:0007669"/>
    <property type="project" value="UniProtKB-UniRule"/>
</dbReference>
<feature type="active site" description="Proton donor/acceptor" evidence="8">
    <location>
        <position position="76"/>
    </location>
</feature>
<reference evidence="9" key="1">
    <citation type="submission" date="2013-12" db="EMBL/GenBank/DDBJ databases">
        <authorList>
            <person name="Linke B."/>
        </authorList>
    </citation>
    <scope>NUCLEOTIDE SEQUENCE [LARGE SCALE GENOMIC DNA]</scope>
    <source>
        <strain evidence="9">CRIB-18</strain>
    </source>
</reference>
<dbReference type="PANTHER" id="PTHR21198:SF2">
    <property type="entry name" value="GLUTAMATE RACEMASE"/>
    <property type="match status" value="1"/>
</dbReference>
<feature type="binding site" evidence="8">
    <location>
        <begin position="77"/>
        <end position="78"/>
    </location>
    <ligand>
        <name>substrate</name>
    </ligand>
</feature>
<dbReference type="AlphaFoldDB" id="A0A090CZN1"/>
<evidence type="ECO:0000313" key="10">
    <source>
        <dbReference type="Proteomes" id="UP000031552"/>
    </source>
</evidence>
<dbReference type="InterPro" id="IPR015942">
    <property type="entry name" value="Asp/Glu/hydantoin_racemase"/>
</dbReference>
<comment type="pathway">
    <text evidence="8">Cell wall biogenesis; peptidoglycan biosynthesis.</text>
</comment>
<evidence type="ECO:0000256" key="5">
    <source>
        <dbReference type="ARBA" id="ARBA00023235"/>
    </source>
</evidence>
<comment type="caution">
    <text evidence="9">The sequence shown here is derived from an EMBL/GenBank/DDBJ whole genome shotgun (WGS) entry which is preliminary data.</text>
</comment>
<evidence type="ECO:0000256" key="6">
    <source>
        <dbReference type="ARBA" id="ARBA00023316"/>
    </source>
</evidence>
<dbReference type="InterPro" id="IPR018187">
    <property type="entry name" value="Asp/Glu_racemase_AS_1"/>
</dbReference>
<keyword evidence="5 8" id="KW-0413">Isomerase</keyword>
<evidence type="ECO:0000256" key="8">
    <source>
        <dbReference type="HAMAP-Rule" id="MF_00258"/>
    </source>
</evidence>
<evidence type="ECO:0000256" key="3">
    <source>
        <dbReference type="ARBA" id="ARBA00022960"/>
    </source>
</evidence>
<dbReference type="GO" id="GO:0071555">
    <property type="term" value="P:cell wall organization"/>
    <property type="evidence" value="ECO:0007669"/>
    <property type="project" value="UniProtKB-KW"/>
</dbReference>